<keyword evidence="2" id="KW-1185">Reference proteome</keyword>
<evidence type="ECO:0000313" key="1">
    <source>
        <dbReference type="EMBL" id="CAG8714742.1"/>
    </source>
</evidence>
<protein>
    <submittedName>
        <fullName evidence="1">6318_t:CDS:1</fullName>
    </submittedName>
</protein>
<name>A0ACA9PLB0_9GLOM</name>
<dbReference type="Proteomes" id="UP000789525">
    <property type="component" value="Unassembled WGS sequence"/>
</dbReference>
<sequence>MSLSRALYNEFQPYFRLFEDPFVYQPSSRRSVGDPTGWHRSSPALNLQEEEDGSYVIEAEVPGVRKENLDVRVGDGGRSLTIEGRVVRRSQQQQQDTPQQQEATTATPADTSNNAYQKSSSTAVVPSSNGKQPSLCSDDRADTNTLIADTEKQVSTNTSWAGSRTFSRTVWLPHAINREGITARLEDGILTIRAPRASQEAFSVRVD</sequence>
<gene>
    <name evidence="1" type="ORF">ACOLOM_LOCUS10848</name>
</gene>
<proteinExistence type="predicted"/>
<accession>A0ACA9PLB0</accession>
<comment type="caution">
    <text evidence="1">The sequence shown here is derived from an EMBL/GenBank/DDBJ whole genome shotgun (WGS) entry which is preliminary data.</text>
</comment>
<dbReference type="EMBL" id="CAJVPT010036514">
    <property type="protein sequence ID" value="CAG8714742.1"/>
    <property type="molecule type" value="Genomic_DNA"/>
</dbReference>
<organism evidence="1 2">
    <name type="scientific">Acaulospora colombiana</name>
    <dbReference type="NCBI Taxonomy" id="27376"/>
    <lineage>
        <taxon>Eukaryota</taxon>
        <taxon>Fungi</taxon>
        <taxon>Fungi incertae sedis</taxon>
        <taxon>Mucoromycota</taxon>
        <taxon>Glomeromycotina</taxon>
        <taxon>Glomeromycetes</taxon>
        <taxon>Diversisporales</taxon>
        <taxon>Acaulosporaceae</taxon>
        <taxon>Acaulospora</taxon>
    </lineage>
</organism>
<reference evidence="1" key="1">
    <citation type="submission" date="2021-06" db="EMBL/GenBank/DDBJ databases">
        <authorList>
            <person name="Kallberg Y."/>
            <person name="Tangrot J."/>
            <person name="Rosling A."/>
        </authorList>
    </citation>
    <scope>NUCLEOTIDE SEQUENCE</scope>
    <source>
        <strain evidence="1">CL356</strain>
    </source>
</reference>
<evidence type="ECO:0000313" key="2">
    <source>
        <dbReference type="Proteomes" id="UP000789525"/>
    </source>
</evidence>